<keyword evidence="2" id="KW-1185">Reference proteome</keyword>
<protein>
    <submittedName>
        <fullName evidence="1">Uncharacterized protein</fullName>
    </submittedName>
</protein>
<accession>E6MH96</accession>
<dbReference type="STRING" id="887929.HMP0721_1381"/>
<comment type="caution">
    <text evidence="1">The sequence shown here is derived from an EMBL/GenBank/DDBJ whole genome shotgun (WGS) entry which is preliminary data.</text>
</comment>
<gene>
    <name evidence="1" type="ORF">HMP0721_1381</name>
</gene>
<sequence length="163" mass="19314">MWDKKPARVRYIGKKNERLSPLTVYNAYFLEYWQGVRNALHVLDDTGEIFNFNRFEDFEVLSDPDGVLNDDEALVQCAVCRYEGDLPDLIADKVYKAIGCDKNGYYLVMDESWDCYFYPPDAFQVIDDPQNILCRQSVYYSFYNEAEDIRQWFGEDRRNQKTC</sequence>
<organism evidence="1 2">
    <name type="scientific">Pseudoramibacter alactolyticus ATCC 23263</name>
    <dbReference type="NCBI Taxonomy" id="887929"/>
    <lineage>
        <taxon>Bacteria</taxon>
        <taxon>Bacillati</taxon>
        <taxon>Bacillota</taxon>
        <taxon>Clostridia</taxon>
        <taxon>Eubacteriales</taxon>
        <taxon>Eubacteriaceae</taxon>
        <taxon>Pseudoramibacter</taxon>
    </lineage>
</organism>
<evidence type="ECO:0000313" key="1">
    <source>
        <dbReference type="EMBL" id="EFV01986.1"/>
    </source>
</evidence>
<dbReference type="eggNOG" id="ENOG50348AJ">
    <property type="taxonomic scope" value="Bacteria"/>
</dbReference>
<name>E6MH96_9FIRM</name>
<reference evidence="1 2" key="1">
    <citation type="submission" date="2010-12" db="EMBL/GenBank/DDBJ databases">
        <authorList>
            <person name="Muzny D."/>
            <person name="Qin X."/>
            <person name="Deng J."/>
            <person name="Jiang H."/>
            <person name="Liu Y."/>
            <person name="Qu J."/>
            <person name="Song X.-Z."/>
            <person name="Zhang L."/>
            <person name="Thornton R."/>
            <person name="Coyle M."/>
            <person name="Francisco L."/>
            <person name="Jackson L."/>
            <person name="Javaid M."/>
            <person name="Korchina V."/>
            <person name="Kovar C."/>
            <person name="Mata R."/>
            <person name="Mathew T."/>
            <person name="Ngo R."/>
            <person name="Nguyen L."/>
            <person name="Nguyen N."/>
            <person name="Okwuonu G."/>
            <person name="Ongeri F."/>
            <person name="Pham C."/>
            <person name="Simmons D."/>
            <person name="Wilczek-Boney K."/>
            <person name="Hale W."/>
            <person name="Jakkamsetti A."/>
            <person name="Pham P."/>
            <person name="Ruth R."/>
            <person name="San Lucas F."/>
            <person name="Warren J."/>
            <person name="Zhang J."/>
            <person name="Zhao Z."/>
            <person name="Zhou C."/>
            <person name="Zhu D."/>
            <person name="Lee S."/>
            <person name="Bess C."/>
            <person name="Blankenburg K."/>
            <person name="Forbes L."/>
            <person name="Fu Q."/>
            <person name="Gubbala S."/>
            <person name="Hirani K."/>
            <person name="Jayaseelan J.C."/>
            <person name="Lara F."/>
            <person name="Munidasa M."/>
            <person name="Palculict T."/>
            <person name="Patil S."/>
            <person name="Pu L.-L."/>
            <person name="Saada N."/>
            <person name="Tang L."/>
            <person name="Weissenberger G."/>
            <person name="Zhu Y."/>
            <person name="Hemphill L."/>
            <person name="Shang Y."/>
            <person name="Youmans B."/>
            <person name="Ayvaz T."/>
            <person name="Ross M."/>
            <person name="Santibanez J."/>
            <person name="Aqrawi P."/>
            <person name="Gross S."/>
            <person name="Joshi V."/>
            <person name="Fowler G."/>
            <person name="Nazareth L."/>
            <person name="Reid J."/>
            <person name="Worley K."/>
            <person name="Petrosino J."/>
            <person name="Highlander S."/>
            <person name="Gibbs R."/>
        </authorList>
    </citation>
    <scope>NUCLEOTIDE SEQUENCE [LARGE SCALE GENOMIC DNA]</scope>
    <source>
        <strain evidence="1 2">ATCC 23263</strain>
    </source>
</reference>
<dbReference type="RefSeq" id="WP_006598803.1">
    <property type="nucleotide sequence ID" value="NZ_GL622359.1"/>
</dbReference>
<dbReference type="EMBL" id="AEQN01000016">
    <property type="protein sequence ID" value="EFV01986.1"/>
    <property type="molecule type" value="Genomic_DNA"/>
</dbReference>
<dbReference type="AlphaFoldDB" id="E6MH96"/>
<dbReference type="Proteomes" id="UP000004754">
    <property type="component" value="Unassembled WGS sequence"/>
</dbReference>
<proteinExistence type="predicted"/>
<dbReference type="HOGENOM" id="CLU_1624860_0_0_9"/>
<evidence type="ECO:0000313" key="2">
    <source>
        <dbReference type="Proteomes" id="UP000004754"/>
    </source>
</evidence>
<dbReference type="OrthoDB" id="2087934at2"/>